<gene>
    <name evidence="2" type="ORF">GXP69_02320</name>
</gene>
<feature type="signal peptide" evidence="1">
    <location>
        <begin position="1"/>
        <end position="24"/>
    </location>
</feature>
<dbReference type="AlphaFoldDB" id="A0A6B3LIP3"/>
<dbReference type="Proteomes" id="UP000474777">
    <property type="component" value="Unassembled WGS sequence"/>
</dbReference>
<name>A0A6B3LIP3_9BACT</name>
<feature type="chain" id="PRO_5025428096" description="Outer membrane protein beta-barrel domain-containing protein" evidence="1">
    <location>
        <begin position="25"/>
        <end position="246"/>
    </location>
</feature>
<evidence type="ECO:0000313" key="3">
    <source>
        <dbReference type="Proteomes" id="UP000474777"/>
    </source>
</evidence>
<keyword evidence="1" id="KW-0732">Signal</keyword>
<protein>
    <recommendedName>
        <fullName evidence="4">Outer membrane protein beta-barrel domain-containing protein</fullName>
    </recommendedName>
</protein>
<evidence type="ECO:0008006" key="4">
    <source>
        <dbReference type="Google" id="ProtNLM"/>
    </source>
</evidence>
<dbReference type="EMBL" id="JAAGWD010000001">
    <property type="protein sequence ID" value="NEM96519.1"/>
    <property type="molecule type" value="Genomic_DNA"/>
</dbReference>
<organism evidence="2 3">
    <name type="scientific">Pontibacter burrus</name>
    <dbReference type="NCBI Taxonomy" id="2704466"/>
    <lineage>
        <taxon>Bacteria</taxon>
        <taxon>Pseudomonadati</taxon>
        <taxon>Bacteroidota</taxon>
        <taxon>Cytophagia</taxon>
        <taxon>Cytophagales</taxon>
        <taxon>Hymenobacteraceae</taxon>
        <taxon>Pontibacter</taxon>
    </lineage>
</organism>
<sequence length="246" mass="27180">MKVIRSIAFSIVLAFAVAIVPALAQSQEDESFRNELSYGINLNSNGGLIGGVFVRSAFTMNDDMLQFGGLEIVEVKHPRELRVYSGQTGDSFIIGKQNYLFVVRPHYGRELVLFRKAAESGVQVNAVGAIGPSLGLLVPYYIRYNYGQTGSQDVRTEQYEPKIHNNERIEGAAGVFTGLGETNLNVGLHGKAGMSFEYGRYNESVAGIEVGLMVEAFTKDMIIIPQAENNNIFTSVYLNIYYGRRK</sequence>
<evidence type="ECO:0000256" key="1">
    <source>
        <dbReference type="SAM" id="SignalP"/>
    </source>
</evidence>
<accession>A0A6B3LIP3</accession>
<keyword evidence="3" id="KW-1185">Reference proteome</keyword>
<proteinExistence type="predicted"/>
<evidence type="ECO:0000313" key="2">
    <source>
        <dbReference type="EMBL" id="NEM96519.1"/>
    </source>
</evidence>
<comment type="caution">
    <text evidence="2">The sequence shown here is derived from an EMBL/GenBank/DDBJ whole genome shotgun (WGS) entry which is preliminary data.</text>
</comment>
<reference evidence="2 3" key="1">
    <citation type="submission" date="2020-02" db="EMBL/GenBank/DDBJ databases">
        <authorList>
            <person name="Kim M.K."/>
        </authorList>
    </citation>
    <scope>NUCLEOTIDE SEQUENCE [LARGE SCALE GENOMIC DNA]</scope>
    <source>
        <strain evidence="2 3">BT327</strain>
    </source>
</reference>